<dbReference type="VEuPathDB" id="FungiDB:PITG_03279"/>
<reference evidence="2" key="1">
    <citation type="journal article" date="2009" name="Nature">
        <title>Genome sequence and analysis of the Irish potato famine pathogen Phytophthora infestans.</title>
        <authorList>
            <consortium name="The Broad Institute Genome Sequencing Platform"/>
            <person name="Haas B.J."/>
            <person name="Kamoun S."/>
            <person name="Zody M.C."/>
            <person name="Jiang R.H."/>
            <person name="Handsaker R.E."/>
            <person name="Cano L.M."/>
            <person name="Grabherr M."/>
            <person name="Kodira C.D."/>
            <person name="Raffaele S."/>
            <person name="Torto-Alalibo T."/>
            <person name="Bozkurt T.O."/>
            <person name="Ah-Fong A.M."/>
            <person name="Alvarado L."/>
            <person name="Anderson V.L."/>
            <person name="Armstrong M.R."/>
            <person name="Avrova A."/>
            <person name="Baxter L."/>
            <person name="Beynon J."/>
            <person name="Boevink P.C."/>
            <person name="Bollmann S.R."/>
            <person name="Bos J.I."/>
            <person name="Bulone V."/>
            <person name="Cai G."/>
            <person name="Cakir C."/>
            <person name="Carrington J.C."/>
            <person name="Chawner M."/>
            <person name="Conti L."/>
            <person name="Costanzo S."/>
            <person name="Ewan R."/>
            <person name="Fahlgren N."/>
            <person name="Fischbach M.A."/>
            <person name="Fugelstad J."/>
            <person name="Gilroy E.M."/>
            <person name="Gnerre S."/>
            <person name="Green P.J."/>
            <person name="Grenville-Briggs L.J."/>
            <person name="Griffith J."/>
            <person name="Grunwald N.J."/>
            <person name="Horn K."/>
            <person name="Horner N.R."/>
            <person name="Hu C.H."/>
            <person name="Huitema E."/>
            <person name="Jeong D.H."/>
            <person name="Jones A.M."/>
            <person name="Jones J.D."/>
            <person name="Jones R.W."/>
            <person name="Karlsson E.K."/>
            <person name="Kunjeti S.G."/>
            <person name="Lamour K."/>
            <person name="Liu Z."/>
            <person name="Ma L."/>
            <person name="Maclean D."/>
            <person name="Chibucos M.C."/>
            <person name="McDonald H."/>
            <person name="McWalters J."/>
            <person name="Meijer H.J."/>
            <person name="Morgan W."/>
            <person name="Morris P.F."/>
            <person name="Munro C.A."/>
            <person name="O'Neill K."/>
            <person name="Ospina-Giraldo M."/>
            <person name="Pinzon A."/>
            <person name="Pritchard L."/>
            <person name="Ramsahoye B."/>
            <person name="Ren Q."/>
            <person name="Restrepo S."/>
            <person name="Roy S."/>
            <person name="Sadanandom A."/>
            <person name="Savidor A."/>
            <person name="Schornack S."/>
            <person name="Schwartz D.C."/>
            <person name="Schumann U.D."/>
            <person name="Schwessinger B."/>
            <person name="Seyer L."/>
            <person name="Sharpe T."/>
            <person name="Silvar C."/>
            <person name="Song J."/>
            <person name="Studholme D.J."/>
            <person name="Sykes S."/>
            <person name="Thines M."/>
            <person name="van de Vondervoort P.J."/>
            <person name="Phuntumart V."/>
            <person name="Wawra S."/>
            <person name="Weide R."/>
            <person name="Win J."/>
            <person name="Young C."/>
            <person name="Zhou S."/>
            <person name="Fry W."/>
            <person name="Meyers B.C."/>
            <person name="van West P."/>
            <person name="Ristaino J."/>
            <person name="Govers F."/>
            <person name="Birch P.R."/>
            <person name="Whisson S.C."/>
            <person name="Judelson H.S."/>
            <person name="Nusbaum C."/>
        </authorList>
    </citation>
    <scope>NUCLEOTIDE SEQUENCE [LARGE SCALE GENOMIC DNA]</scope>
    <source>
        <strain evidence="2">T30-4</strain>
    </source>
</reference>
<evidence type="ECO:0000313" key="1">
    <source>
        <dbReference type="EMBL" id="EEY65755.1"/>
    </source>
</evidence>
<dbReference type="AlphaFoldDB" id="D0MZU2"/>
<accession>D0MZU2</accession>
<name>D0MZU2_PHYIT</name>
<gene>
    <name evidence="1" type="ORF">PITG_03279</name>
</gene>
<proteinExistence type="predicted"/>
<dbReference type="OMA" id="TEYFDSQ"/>
<organism evidence="1 2">
    <name type="scientific">Phytophthora infestans (strain T30-4)</name>
    <name type="common">Potato late blight agent</name>
    <dbReference type="NCBI Taxonomy" id="403677"/>
    <lineage>
        <taxon>Eukaryota</taxon>
        <taxon>Sar</taxon>
        <taxon>Stramenopiles</taxon>
        <taxon>Oomycota</taxon>
        <taxon>Peronosporomycetes</taxon>
        <taxon>Peronosporales</taxon>
        <taxon>Peronosporaceae</taxon>
        <taxon>Phytophthora</taxon>
    </lineage>
</organism>
<dbReference type="RefSeq" id="XP_002906354.1">
    <property type="nucleotide sequence ID" value="XM_002906308.1"/>
</dbReference>
<keyword evidence="2" id="KW-1185">Reference proteome</keyword>
<dbReference type="GeneID" id="9464678"/>
<dbReference type="KEGG" id="pif:PITG_03279"/>
<protein>
    <submittedName>
        <fullName evidence="1">Uncharacterized protein</fullName>
    </submittedName>
</protein>
<evidence type="ECO:0000313" key="2">
    <source>
        <dbReference type="Proteomes" id="UP000006643"/>
    </source>
</evidence>
<sequence length="127" mass="13783">MVLVDVYLVTDRRFSTASTGSLYVTLFDEEKVVLKKTELSNEILRKKISKVTLPLDNQAEVKTVKIEATASISLRIFEVQTAVNDLPPTIFSPPTPGSISFVGNEAAVNSGIVSLDFVPATKVLNGQ</sequence>
<dbReference type="EMBL" id="DS028121">
    <property type="protein sequence ID" value="EEY65755.1"/>
    <property type="molecule type" value="Genomic_DNA"/>
</dbReference>
<dbReference type="OrthoDB" id="126182at2759"/>
<dbReference type="HOGENOM" id="CLU_1974876_0_0_1"/>
<dbReference type="eggNOG" id="ENOG502RGH1">
    <property type="taxonomic scope" value="Eukaryota"/>
</dbReference>
<dbReference type="InParanoid" id="D0MZU2"/>
<dbReference type="Proteomes" id="UP000006643">
    <property type="component" value="Unassembled WGS sequence"/>
</dbReference>